<dbReference type="Proteomes" id="UP000321617">
    <property type="component" value="Unassembled WGS sequence"/>
</dbReference>
<keyword evidence="2" id="KW-0238">DNA-binding</keyword>
<keyword evidence="1" id="KW-0805">Transcription regulation</keyword>
<dbReference type="SUPFAM" id="SSF52317">
    <property type="entry name" value="Class I glutamine amidotransferase-like"/>
    <property type="match status" value="1"/>
</dbReference>
<dbReference type="GO" id="GO:0003700">
    <property type="term" value="F:DNA-binding transcription factor activity"/>
    <property type="evidence" value="ECO:0007669"/>
    <property type="project" value="InterPro"/>
</dbReference>
<dbReference type="Pfam" id="PF12833">
    <property type="entry name" value="HTH_18"/>
    <property type="match status" value="1"/>
</dbReference>
<dbReference type="InterPro" id="IPR029062">
    <property type="entry name" value="Class_I_gatase-like"/>
</dbReference>
<dbReference type="PROSITE" id="PS00041">
    <property type="entry name" value="HTH_ARAC_FAMILY_1"/>
    <property type="match status" value="1"/>
</dbReference>
<dbReference type="Gene3D" id="3.40.50.880">
    <property type="match status" value="1"/>
</dbReference>
<organism evidence="5 6">
    <name type="scientific">Stackebrandtia albiflava</name>
    <dbReference type="NCBI Taxonomy" id="406432"/>
    <lineage>
        <taxon>Bacteria</taxon>
        <taxon>Bacillati</taxon>
        <taxon>Actinomycetota</taxon>
        <taxon>Actinomycetes</taxon>
        <taxon>Glycomycetales</taxon>
        <taxon>Glycomycetaceae</taxon>
        <taxon>Stackebrandtia</taxon>
    </lineage>
</organism>
<keyword evidence="6" id="KW-1185">Reference proteome</keyword>
<evidence type="ECO:0000313" key="6">
    <source>
        <dbReference type="Proteomes" id="UP000321617"/>
    </source>
</evidence>
<dbReference type="PANTHER" id="PTHR43130">
    <property type="entry name" value="ARAC-FAMILY TRANSCRIPTIONAL REGULATOR"/>
    <property type="match status" value="1"/>
</dbReference>
<protein>
    <submittedName>
        <fullName evidence="5">Transcriptional regulator, AraC family with amidase-like domain</fullName>
    </submittedName>
</protein>
<dbReference type="InterPro" id="IPR018060">
    <property type="entry name" value="HTH_AraC"/>
</dbReference>
<dbReference type="OrthoDB" id="4110300at2"/>
<dbReference type="InterPro" id="IPR002818">
    <property type="entry name" value="DJ-1/PfpI"/>
</dbReference>
<dbReference type="SUPFAM" id="SSF46689">
    <property type="entry name" value="Homeodomain-like"/>
    <property type="match status" value="2"/>
</dbReference>
<proteinExistence type="predicted"/>
<dbReference type="Gene3D" id="1.10.10.60">
    <property type="entry name" value="Homeodomain-like"/>
    <property type="match status" value="1"/>
</dbReference>
<sequence length="317" mass="33888">MHEVAVLALDGVVALEVAMPGQILGSAQSADGAPLYRVRVCGPGEGVTASAAGSGQFQLRPPHPVTELLTADTVVVPAHETDDRVPETVLDLLRRAHASGVRLASICTGAAILAQTGLLDGRRATTHWRHADALARRYPAVRFDPAAIFIDDGDILTGAGTTAGVDLCLHMVRRDFGAAVAAQTGRRVVAAPWRDGGQAQFVARQEIGDEIGELSGTMHWLLERLAEPVTLDRIAARARVSTRTLSRRFLAHTGVTPVQWLIEQRVFAARDMLESGGSGVEEIARACGFGSATALRQHFRRRLGTTPTAYRARFRAG</sequence>
<dbReference type="InterPro" id="IPR009057">
    <property type="entry name" value="Homeodomain-like_sf"/>
</dbReference>
<keyword evidence="3" id="KW-0804">Transcription</keyword>
<comment type="caution">
    <text evidence="5">The sequence shown here is derived from an EMBL/GenBank/DDBJ whole genome shotgun (WGS) entry which is preliminary data.</text>
</comment>
<evidence type="ECO:0000256" key="3">
    <source>
        <dbReference type="ARBA" id="ARBA00023163"/>
    </source>
</evidence>
<accession>A0A562UPM0</accession>
<dbReference type="PANTHER" id="PTHR43130:SF3">
    <property type="entry name" value="HTH-TYPE TRANSCRIPTIONAL REGULATOR RV1931C"/>
    <property type="match status" value="1"/>
</dbReference>
<dbReference type="EMBL" id="VLLL01000011">
    <property type="protein sequence ID" value="TWJ07559.1"/>
    <property type="molecule type" value="Genomic_DNA"/>
</dbReference>
<gene>
    <name evidence="5" type="ORF">LX16_5043</name>
</gene>
<name>A0A562UPM0_9ACTN</name>
<evidence type="ECO:0000256" key="1">
    <source>
        <dbReference type="ARBA" id="ARBA00023015"/>
    </source>
</evidence>
<dbReference type="SMART" id="SM00342">
    <property type="entry name" value="HTH_ARAC"/>
    <property type="match status" value="1"/>
</dbReference>
<evidence type="ECO:0000256" key="2">
    <source>
        <dbReference type="ARBA" id="ARBA00023125"/>
    </source>
</evidence>
<evidence type="ECO:0000259" key="4">
    <source>
        <dbReference type="PROSITE" id="PS01124"/>
    </source>
</evidence>
<feature type="domain" description="HTH araC/xylS-type" evidence="4">
    <location>
        <begin position="215"/>
        <end position="313"/>
    </location>
</feature>
<dbReference type="RefSeq" id="WP_147144301.1">
    <property type="nucleotide sequence ID" value="NZ_BAABIJ010000007.1"/>
</dbReference>
<dbReference type="InterPro" id="IPR052158">
    <property type="entry name" value="INH-QAR"/>
</dbReference>
<dbReference type="PROSITE" id="PS01124">
    <property type="entry name" value="HTH_ARAC_FAMILY_2"/>
    <property type="match status" value="1"/>
</dbReference>
<reference evidence="5 6" key="1">
    <citation type="journal article" date="2013" name="Stand. Genomic Sci.">
        <title>Genomic Encyclopedia of Type Strains, Phase I: The one thousand microbial genomes (KMG-I) project.</title>
        <authorList>
            <person name="Kyrpides N.C."/>
            <person name="Woyke T."/>
            <person name="Eisen J.A."/>
            <person name="Garrity G."/>
            <person name="Lilburn T.G."/>
            <person name="Beck B.J."/>
            <person name="Whitman W.B."/>
            <person name="Hugenholtz P."/>
            <person name="Klenk H.P."/>
        </authorList>
    </citation>
    <scope>NUCLEOTIDE SEQUENCE [LARGE SCALE GENOMIC DNA]</scope>
    <source>
        <strain evidence="5 6">DSM 45044</strain>
    </source>
</reference>
<dbReference type="Pfam" id="PF01965">
    <property type="entry name" value="DJ-1_PfpI"/>
    <property type="match status" value="1"/>
</dbReference>
<evidence type="ECO:0000313" key="5">
    <source>
        <dbReference type="EMBL" id="TWJ07559.1"/>
    </source>
</evidence>
<dbReference type="InterPro" id="IPR018062">
    <property type="entry name" value="HTH_AraC-typ_CS"/>
</dbReference>
<dbReference type="GO" id="GO:0043565">
    <property type="term" value="F:sequence-specific DNA binding"/>
    <property type="evidence" value="ECO:0007669"/>
    <property type="project" value="InterPro"/>
</dbReference>
<dbReference type="CDD" id="cd03137">
    <property type="entry name" value="GATase1_AraC_1"/>
    <property type="match status" value="1"/>
</dbReference>
<dbReference type="AlphaFoldDB" id="A0A562UPM0"/>